<organism evidence="2 3">
    <name type="scientific">Botrytis paeoniae</name>
    <dbReference type="NCBI Taxonomy" id="278948"/>
    <lineage>
        <taxon>Eukaryota</taxon>
        <taxon>Fungi</taxon>
        <taxon>Dikarya</taxon>
        <taxon>Ascomycota</taxon>
        <taxon>Pezizomycotina</taxon>
        <taxon>Leotiomycetes</taxon>
        <taxon>Helotiales</taxon>
        <taxon>Sclerotiniaceae</taxon>
        <taxon>Botrytis</taxon>
    </lineage>
</organism>
<reference evidence="2 3" key="1">
    <citation type="submission" date="2017-12" db="EMBL/GenBank/DDBJ databases">
        <title>Comparative genomics of Botrytis spp.</title>
        <authorList>
            <person name="Valero-Jimenez C.A."/>
            <person name="Tapia P."/>
            <person name="Veloso J."/>
            <person name="Silva-Moreno E."/>
            <person name="Staats M."/>
            <person name="Valdes J.H."/>
            <person name="Van Kan J.A.L."/>
        </authorList>
    </citation>
    <scope>NUCLEOTIDE SEQUENCE [LARGE SCALE GENOMIC DNA]</scope>
    <source>
        <strain evidence="2 3">Bp0003</strain>
    </source>
</reference>
<dbReference type="InterPro" id="IPR002347">
    <property type="entry name" value="SDR_fam"/>
</dbReference>
<dbReference type="GO" id="GO:0016491">
    <property type="term" value="F:oxidoreductase activity"/>
    <property type="evidence" value="ECO:0007669"/>
    <property type="project" value="UniProtKB-KW"/>
</dbReference>
<keyword evidence="1" id="KW-0560">Oxidoreductase</keyword>
<evidence type="ECO:0000313" key="3">
    <source>
        <dbReference type="Proteomes" id="UP000297910"/>
    </source>
</evidence>
<comment type="caution">
    <text evidence="2">The sequence shown here is derived from an EMBL/GenBank/DDBJ whole genome shotgun (WGS) entry which is preliminary data.</text>
</comment>
<dbReference type="PANTHER" id="PTHR43157:SF31">
    <property type="entry name" value="PHOSPHATIDYLINOSITOL-GLYCAN BIOSYNTHESIS CLASS F PROTEIN"/>
    <property type="match status" value="1"/>
</dbReference>
<sequence length="348" mass="37736">MINVFQPKIPSPKIGASQQIIKPSFSITITDFLRAQFTKIPRLKLVNLPKSTVLITGGNAGLGLEATREILLSKPERLILAVRDIEKGNVAKKELQNGMTSSTQIDVHKLDHSSFRSVQNFVKGLEGQRVDIAILKAGTWNTKFTTTTDGYEGNLQVNTLAPALLSLLLFPNLRVAAASPRPAHAPQPHLSIVSSGLHEMAKFPEKDLPQGEILAALSDATRYTQSDRYPVTKAISLLCTKELAKKVASSEVIINAPTPGFCKTGLMSQNSGIMGFFVKLSMMLVSRSAPDGARCLVDAAVSGPRETHGRYLSETEQGGELGKKLWEEIMDVFAREELAVQSSLSSNA</sequence>
<name>A0A4Z1FS43_9HELO</name>
<dbReference type="Gene3D" id="3.40.50.720">
    <property type="entry name" value="NAD(P)-binding Rossmann-like Domain"/>
    <property type="match status" value="1"/>
</dbReference>
<dbReference type="Pfam" id="PF00106">
    <property type="entry name" value="adh_short"/>
    <property type="match status" value="1"/>
</dbReference>
<dbReference type="Proteomes" id="UP000297910">
    <property type="component" value="Unassembled WGS sequence"/>
</dbReference>
<keyword evidence="3" id="KW-1185">Reference proteome</keyword>
<dbReference type="EMBL" id="PQXI01000039">
    <property type="protein sequence ID" value="TGO27604.1"/>
    <property type="molecule type" value="Genomic_DNA"/>
</dbReference>
<dbReference type="PRINTS" id="PR00081">
    <property type="entry name" value="GDHRDH"/>
</dbReference>
<dbReference type="AlphaFoldDB" id="A0A4Z1FS43"/>
<evidence type="ECO:0008006" key="4">
    <source>
        <dbReference type="Google" id="ProtNLM"/>
    </source>
</evidence>
<proteinExistence type="predicted"/>
<evidence type="ECO:0000313" key="2">
    <source>
        <dbReference type="EMBL" id="TGO27604.1"/>
    </source>
</evidence>
<protein>
    <recommendedName>
        <fullName evidence="4">Ketoreductase (KR) domain-containing protein</fullName>
    </recommendedName>
</protein>
<dbReference type="SUPFAM" id="SSF51735">
    <property type="entry name" value="NAD(P)-binding Rossmann-fold domains"/>
    <property type="match status" value="1"/>
</dbReference>
<dbReference type="InterPro" id="IPR036291">
    <property type="entry name" value="NAD(P)-bd_dom_sf"/>
</dbReference>
<accession>A0A4Z1FS43</accession>
<gene>
    <name evidence="2" type="ORF">BPAE_0039g00140</name>
</gene>
<evidence type="ECO:0000256" key="1">
    <source>
        <dbReference type="ARBA" id="ARBA00023002"/>
    </source>
</evidence>
<dbReference type="PANTHER" id="PTHR43157">
    <property type="entry name" value="PHOSPHATIDYLINOSITOL-GLYCAN BIOSYNTHESIS CLASS F PROTEIN-RELATED"/>
    <property type="match status" value="1"/>
</dbReference>